<dbReference type="AlphaFoldDB" id="C4KZG5"/>
<dbReference type="STRING" id="360911.EAT1b_1552"/>
<accession>C4KZG5</accession>
<dbReference type="Proteomes" id="UP000000716">
    <property type="component" value="Chromosome"/>
</dbReference>
<reference evidence="2 3" key="1">
    <citation type="journal article" date="2011" name="J. Bacteriol.">
        <title>Complete genome sequence of the Thermophilic Bacterium Exiguobacterium sp. AT1b.</title>
        <authorList>
            <person name="Vishnivetskaya T.A."/>
            <person name="Lucas S."/>
            <person name="Copeland A."/>
            <person name="Lapidus A."/>
            <person name="Glavina Del Rio T."/>
            <person name="Dalin E."/>
            <person name="Tice H."/>
            <person name="Bruce D.C."/>
            <person name="Goodwin L.A."/>
            <person name="Pitluck S."/>
            <person name="Saunders E."/>
            <person name="Brettin T."/>
            <person name="Detter C."/>
            <person name="Han C."/>
            <person name="Larimer F."/>
            <person name="Land M.L."/>
            <person name="Hauser L.J."/>
            <person name="Kyrpides N.C."/>
            <person name="Ovchinnikova G."/>
            <person name="Kathariou S."/>
            <person name="Ramaley R.F."/>
            <person name="Rodrigues D.F."/>
            <person name="Hendrix C."/>
            <person name="Richardson P."/>
            <person name="Tiedje J.M."/>
        </authorList>
    </citation>
    <scope>NUCLEOTIDE SEQUENCE [LARGE SCALE GENOMIC DNA]</scope>
    <source>
        <strain evidence="3">ATCC BAA-1283 / AT1b</strain>
    </source>
</reference>
<proteinExistence type="predicted"/>
<organism evidence="2 3">
    <name type="scientific">Exiguobacterium sp. (strain ATCC BAA-1283 / AT1b)</name>
    <dbReference type="NCBI Taxonomy" id="360911"/>
    <lineage>
        <taxon>Bacteria</taxon>
        <taxon>Bacillati</taxon>
        <taxon>Bacillota</taxon>
        <taxon>Bacilli</taxon>
        <taxon>Bacillales</taxon>
        <taxon>Bacillales Family XII. Incertae Sedis</taxon>
        <taxon>Exiguobacterium</taxon>
    </lineage>
</organism>
<keyword evidence="1" id="KW-1133">Transmembrane helix</keyword>
<keyword evidence="3" id="KW-1185">Reference proteome</keyword>
<name>C4KZG5_EXISA</name>
<protein>
    <submittedName>
        <fullName evidence="2">Uncharacterized protein</fullName>
    </submittedName>
</protein>
<gene>
    <name evidence="2" type="ordered locus">EAT1b_1552</name>
</gene>
<evidence type="ECO:0000313" key="3">
    <source>
        <dbReference type="Proteomes" id="UP000000716"/>
    </source>
</evidence>
<feature type="transmembrane region" description="Helical" evidence="1">
    <location>
        <begin position="36"/>
        <end position="56"/>
    </location>
</feature>
<sequence>MKRLLVICIIALISGNTVTLIALTTNLPQGVSQGLLLGGVSITLLSIGGILWAGYYTKKR</sequence>
<keyword evidence="1" id="KW-0812">Transmembrane</keyword>
<evidence type="ECO:0000256" key="1">
    <source>
        <dbReference type="SAM" id="Phobius"/>
    </source>
</evidence>
<dbReference type="HOGENOM" id="CLU_2934648_0_0_9"/>
<evidence type="ECO:0000313" key="2">
    <source>
        <dbReference type="EMBL" id="ACQ70478.1"/>
    </source>
</evidence>
<dbReference type="RefSeq" id="WP_012727597.1">
    <property type="nucleotide sequence ID" value="NC_012673.1"/>
</dbReference>
<keyword evidence="1" id="KW-0472">Membrane</keyword>
<dbReference type="KEGG" id="eat:EAT1b_1552"/>
<dbReference type="EMBL" id="CP001615">
    <property type="protein sequence ID" value="ACQ70478.1"/>
    <property type="molecule type" value="Genomic_DNA"/>
</dbReference>